<evidence type="ECO:0000313" key="3">
    <source>
        <dbReference type="Proteomes" id="UP000722336"/>
    </source>
</evidence>
<dbReference type="EMBL" id="JAGSPA010000002">
    <property type="protein sequence ID" value="MBV7256242.1"/>
    <property type="molecule type" value="Genomic_DNA"/>
</dbReference>
<evidence type="ECO:0000256" key="1">
    <source>
        <dbReference type="SAM" id="Phobius"/>
    </source>
</evidence>
<proteinExistence type="predicted"/>
<dbReference type="RefSeq" id="WP_218444805.1">
    <property type="nucleotide sequence ID" value="NZ_JAGSPA010000002.1"/>
</dbReference>
<keyword evidence="1" id="KW-0812">Transmembrane</keyword>
<gene>
    <name evidence="2" type="ORF">KCG44_05525</name>
</gene>
<keyword evidence="3" id="KW-1185">Reference proteome</keyword>
<keyword evidence="1" id="KW-1133">Transmembrane helix</keyword>
<dbReference type="Proteomes" id="UP000722336">
    <property type="component" value="Unassembled WGS sequence"/>
</dbReference>
<sequence>MFTAAKHSNTLRSLGGMIASAVLTVTVFYGAAGPDPRADIYMVDVTQTAASHIA</sequence>
<organism evidence="2 3">
    <name type="scientific">Pacificimonas pallii</name>
    <dbReference type="NCBI Taxonomy" id="2827236"/>
    <lineage>
        <taxon>Bacteria</taxon>
        <taxon>Pseudomonadati</taxon>
        <taxon>Pseudomonadota</taxon>
        <taxon>Alphaproteobacteria</taxon>
        <taxon>Sphingomonadales</taxon>
        <taxon>Sphingosinicellaceae</taxon>
        <taxon>Pacificimonas</taxon>
    </lineage>
</organism>
<feature type="transmembrane region" description="Helical" evidence="1">
    <location>
        <begin position="12"/>
        <end position="32"/>
    </location>
</feature>
<reference evidence="2 3" key="1">
    <citation type="submission" date="2021-04" db="EMBL/GenBank/DDBJ databases">
        <authorList>
            <person name="Pira H."/>
            <person name="Risdian C."/>
            <person name="Wink J."/>
        </authorList>
    </citation>
    <scope>NUCLEOTIDE SEQUENCE [LARGE SCALE GENOMIC DNA]</scope>
    <source>
        <strain evidence="2 3">WHA3</strain>
    </source>
</reference>
<evidence type="ECO:0000313" key="2">
    <source>
        <dbReference type="EMBL" id="MBV7256242.1"/>
    </source>
</evidence>
<accession>A0ABS6SCU8</accession>
<protein>
    <submittedName>
        <fullName evidence="2">Uncharacterized protein</fullName>
    </submittedName>
</protein>
<keyword evidence="1" id="KW-0472">Membrane</keyword>
<comment type="caution">
    <text evidence="2">The sequence shown here is derived from an EMBL/GenBank/DDBJ whole genome shotgun (WGS) entry which is preliminary data.</text>
</comment>
<name>A0ABS6SCU8_9SPHN</name>